<keyword evidence="2" id="KW-1185">Reference proteome</keyword>
<evidence type="ECO:0000313" key="2">
    <source>
        <dbReference type="Proteomes" id="UP001165960"/>
    </source>
</evidence>
<dbReference type="EMBL" id="QTSX02003601">
    <property type="protein sequence ID" value="KAJ9069933.1"/>
    <property type="molecule type" value="Genomic_DNA"/>
</dbReference>
<organism evidence="1 2">
    <name type="scientific">Entomophthora muscae</name>
    <dbReference type="NCBI Taxonomy" id="34485"/>
    <lineage>
        <taxon>Eukaryota</taxon>
        <taxon>Fungi</taxon>
        <taxon>Fungi incertae sedis</taxon>
        <taxon>Zoopagomycota</taxon>
        <taxon>Entomophthoromycotina</taxon>
        <taxon>Entomophthoromycetes</taxon>
        <taxon>Entomophthorales</taxon>
        <taxon>Entomophthoraceae</taxon>
        <taxon>Entomophthora</taxon>
    </lineage>
</organism>
<protein>
    <submittedName>
        <fullName evidence="1">ATPase inhibitor</fullName>
    </submittedName>
</protein>
<dbReference type="Proteomes" id="UP001165960">
    <property type="component" value="Unassembled WGS sequence"/>
</dbReference>
<proteinExistence type="predicted"/>
<accession>A0ACC2T5Q6</accession>
<sequence>MLSKISRQSIQQFWSFNSVRFISGTARVNSDSFKKREKAAEDQYMHEQEKEKINILRAKIQKAAKDVEELEKQLKESKSKK</sequence>
<reference evidence="1" key="1">
    <citation type="submission" date="2022-04" db="EMBL/GenBank/DDBJ databases">
        <title>Genome of the entomopathogenic fungus Entomophthora muscae.</title>
        <authorList>
            <person name="Elya C."/>
            <person name="Lovett B.R."/>
            <person name="Lee E."/>
            <person name="Macias A.M."/>
            <person name="Hajek A.E."/>
            <person name="De Bivort B.L."/>
            <person name="Kasson M.T."/>
            <person name="De Fine Licht H.H."/>
            <person name="Stajich J.E."/>
        </authorList>
    </citation>
    <scope>NUCLEOTIDE SEQUENCE</scope>
    <source>
        <strain evidence="1">Berkeley</strain>
    </source>
</reference>
<evidence type="ECO:0000313" key="1">
    <source>
        <dbReference type="EMBL" id="KAJ9069933.1"/>
    </source>
</evidence>
<gene>
    <name evidence="1" type="primary">INH1_2</name>
    <name evidence="1" type="ORF">DSO57_1013645</name>
</gene>
<name>A0ACC2T5Q6_9FUNG</name>
<comment type="caution">
    <text evidence="1">The sequence shown here is derived from an EMBL/GenBank/DDBJ whole genome shotgun (WGS) entry which is preliminary data.</text>
</comment>